<accession>A0A6M5YZC9</accession>
<name>A0A6M5YZC9_9BACT</name>
<dbReference type="SUPFAM" id="SSF56300">
    <property type="entry name" value="Metallo-dependent phosphatases"/>
    <property type="match status" value="1"/>
</dbReference>
<dbReference type="Pfam" id="PF00149">
    <property type="entry name" value="Metallophos"/>
    <property type="match status" value="1"/>
</dbReference>
<evidence type="ECO:0000313" key="4">
    <source>
        <dbReference type="Proteomes" id="UP000503447"/>
    </source>
</evidence>
<evidence type="ECO:0000256" key="1">
    <source>
        <dbReference type="SAM" id="MobiDB-lite"/>
    </source>
</evidence>
<sequence length="730" mass="79760">MSDIALPNDRALTEGERQAFKRLGLTPGHLAALVAAPFFSRSGARVPNLRDPHDAKALEELRRLVRGASHGYADEALAYWKRLSAGERGLAPLGTRLLAWHLATDLEFDAREHFLTACRGVAARFALPGVRPDTPSAVFRDLRRLIDAYFAYPTFTADVDPVWTSVAPPGAEVLTRLAGGIAPIAGPWPAVPPAQVAARMRALVDVFGLPVSDWWERPDAGRRAIERGLAARGANERETIYERIQAEWLVEVESSFRWPNSPQFAAFFVDRLREWTDAVRKAARAVHASGPPAAVPDETAPIVVSHPEPAPGSADRPAEPQRNDSVRAPVPPPDAAPKLPAKPVPERVTATVAAPFNMVGLDAALARARTTTVADVCAWVDTGPRLLFDDGRDPAAREVAVVRDGATVPSPLWVIGDLHADILTLANAVAHAESHSAPAHFVFLGDFVDRGIHDHELLLFLFGLVMSHPERVCVIPGNHDTDLRFDEPGGRFRVTIDPAEYCEELNAARERDGPEDRERVTLARAFIRFCADRPKAVFLPDGTLFAHGGFPHTDAQKDIATVADLCRPRCLDDFLWARIAESARVKRPNRGSRGHEFGWDTFAQFCKLAGERLGVPVKRLVRGHDHVPDRWQEYPEYADNFVPVLTLNAMGRALDGDSPRRDGRRHPLPVIGRYVPDRLPEVVALPLDPAEVDRAFGRPGPGGATAALGEVVDQLLARVTRDEPGAEGGP</sequence>
<dbReference type="PANTHER" id="PTHR11668:SF496">
    <property type="entry name" value="SERINE_THREONINE-PROTEIN PHOSPHATASE"/>
    <property type="match status" value="1"/>
</dbReference>
<feature type="domain" description="Serine/threonine specific protein phosphatases" evidence="2">
    <location>
        <begin position="384"/>
        <end position="676"/>
    </location>
</feature>
<dbReference type="SMART" id="SM00156">
    <property type="entry name" value="PP2Ac"/>
    <property type="match status" value="1"/>
</dbReference>
<evidence type="ECO:0000313" key="3">
    <source>
        <dbReference type="EMBL" id="QJW99487.1"/>
    </source>
</evidence>
<keyword evidence="4" id="KW-1185">Reference proteome</keyword>
<dbReference type="InterPro" id="IPR004843">
    <property type="entry name" value="Calcineurin-like_PHP"/>
</dbReference>
<dbReference type="PRINTS" id="PR00114">
    <property type="entry name" value="STPHPHTASE"/>
</dbReference>
<dbReference type="KEGG" id="ftj:FTUN_7099"/>
<dbReference type="GO" id="GO:0016787">
    <property type="term" value="F:hydrolase activity"/>
    <property type="evidence" value="ECO:0007669"/>
    <property type="project" value="InterPro"/>
</dbReference>
<dbReference type="InterPro" id="IPR006186">
    <property type="entry name" value="Ser/Thr-sp_prot-phosphatase"/>
</dbReference>
<gene>
    <name evidence="3" type="ORF">FTUN_7099</name>
</gene>
<evidence type="ECO:0000259" key="2">
    <source>
        <dbReference type="SMART" id="SM00156"/>
    </source>
</evidence>
<feature type="compositionally biased region" description="Pro residues" evidence="1">
    <location>
        <begin position="329"/>
        <end position="343"/>
    </location>
</feature>
<dbReference type="Proteomes" id="UP000503447">
    <property type="component" value="Chromosome"/>
</dbReference>
<organism evidence="3 4">
    <name type="scientific">Frigoriglobus tundricola</name>
    <dbReference type="NCBI Taxonomy" id="2774151"/>
    <lineage>
        <taxon>Bacteria</taxon>
        <taxon>Pseudomonadati</taxon>
        <taxon>Planctomycetota</taxon>
        <taxon>Planctomycetia</taxon>
        <taxon>Gemmatales</taxon>
        <taxon>Gemmataceae</taxon>
        <taxon>Frigoriglobus</taxon>
    </lineage>
</organism>
<dbReference type="EMBL" id="CP053452">
    <property type="protein sequence ID" value="QJW99487.1"/>
    <property type="molecule type" value="Genomic_DNA"/>
</dbReference>
<protein>
    <recommendedName>
        <fullName evidence="2">Serine/threonine specific protein phosphatases domain-containing protein</fullName>
    </recommendedName>
</protein>
<dbReference type="Gene3D" id="3.60.21.10">
    <property type="match status" value="1"/>
</dbReference>
<feature type="region of interest" description="Disordered" evidence="1">
    <location>
        <begin position="286"/>
        <end position="344"/>
    </location>
</feature>
<dbReference type="InterPro" id="IPR050341">
    <property type="entry name" value="PP1_catalytic_subunit"/>
</dbReference>
<reference evidence="4" key="1">
    <citation type="submission" date="2020-05" db="EMBL/GenBank/DDBJ databases">
        <title>Frigoriglobus tundricola gen. nov., sp. nov., a psychrotolerant cellulolytic planctomycete of the family Gemmataceae with two divergent copies of 16S rRNA gene.</title>
        <authorList>
            <person name="Kulichevskaya I.S."/>
            <person name="Ivanova A.A."/>
            <person name="Naumoff D.G."/>
            <person name="Beletsky A.V."/>
            <person name="Rijpstra W.I.C."/>
            <person name="Sinninghe Damste J.S."/>
            <person name="Mardanov A.V."/>
            <person name="Ravin N.V."/>
            <person name="Dedysh S.N."/>
        </authorList>
    </citation>
    <scope>NUCLEOTIDE SEQUENCE [LARGE SCALE GENOMIC DNA]</scope>
    <source>
        <strain evidence="4">PL17</strain>
    </source>
</reference>
<proteinExistence type="predicted"/>
<dbReference type="RefSeq" id="WP_171474446.1">
    <property type="nucleotide sequence ID" value="NZ_CP053452.2"/>
</dbReference>
<dbReference type="InterPro" id="IPR029052">
    <property type="entry name" value="Metallo-depent_PP-like"/>
</dbReference>
<dbReference type="CDD" id="cd00144">
    <property type="entry name" value="MPP_PPP_family"/>
    <property type="match status" value="1"/>
</dbReference>
<dbReference type="PANTHER" id="PTHR11668">
    <property type="entry name" value="SERINE/THREONINE PROTEIN PHOSPHATASE"/>
    <property type="match status" value="1"/>
</dbReference>
<feature type="compositionally biased region" description="Basic and acidic residues" evidence="1">
    <location>
        <begin position="316"/>
        <end position="325"/>
    </location>
</feature>
<dbReference type="AlphaFoldDB" id="A0A6M5YZC9"/>